<keyword evidence="3" id="KW-1185">Reference proteome</keyword>
<comment type="caution">
    <text evidence="2">The sequence shown here is derived from an EMBL/GenBank/DDBJ whole genome shotgun (WGS) entry which is preliminary data.</text>
</comment>
<feature type="region of interest" description="Disordered" evidence="1">
    <location>
        <begin position="1"/>
        <end position="23"/>
    </location>
</feature>
<sequence>MTGGGDSNYFSKQGGVASGASGMGRRRRRIVMMTNVAHIRVFAVRMVMLGGAGREADNHECDFIGQQVSISGINTRDMRRRGEVVLGGNGVENLSKYMRGS</sequence>
<accession>A0A388JKV4</accession>
<evidence type="ECO:0000313" key="2">
    <source>
        <dbReference type="EMBL" id="GBG45337.1"/>
    </source>
</evidence>
<dbReference type="EMBL" id="BFEA01003745">
    <property type="protein sequence ID" value="GBG45337.1"/>
    <property type="molecule type" value="Genomic_DNA"/>
</dbReference>
<dbReference type="Proteomes" id="UP000265515">
    <property type="component" value="Unassembled WGS sequence"/>
</dbReference>
<reference evidence="2 3" key="1">
    <citation type="journal article" date="2018" name="Cell">
        <title>The Chara Genome: Secondary Complexity and Implications for Plant Terrestrialization.</title>
        <authorList>
            <person name="Nishiyama T."/>
            <person name="Sakayama H."/>
            <person name="Vries J.D."/>
            <person name="Buschmann H."/>
            <person name="Saint-Marcoux D."/>
            <person name="Ullrich K.K."/>
            <person name="Haas F.B."/>
            <person name="Vanderstraeten L."/>
            <person name="Becker D."/>
            <person name="Lang D."/>
            <person name="Vosolsobe S."/>
            <person name="Rombauts S."/>
            <person name="Wilhelmsson P.K.I."/>
            <person name="Janitza P."/>
            <person name="Kern R."/>
            <person name="Heyl A."/>
            <person name="Rumpler F."/>
            <person name="Villalobos L.I.A.C."/>
            <person name="Clay J.M."/>
            <person name="Skokan R."/>
            <person name="Toyoda A."/>
            <person name="Suzuki Y."/>
            <person name="Kagoshima H."/>
            <person name="Schijlen E."/>
            <person name="Tajeshwar N."/>
            <person name="Catarino B."/>
            <person name="Hetherington A.J."/>
            <person name="Saltykova A."/>
            <person name="Bonnot C."/>
            <person name="Breuninger H."/>
            <person name="Symeonidi A."/>
            <person name="Radhakrishnan G.V."/>
            <person name="Van Nieuwerburgh F."/>
            <person name="Deforce D."/>
            <person name="Chang C."/>
            <person name="Karol K.G."/>
            <person name="Hedrich R."/>
            <person name="Ulvskov P."/>
            <person name="Glockner G."/>
            <person name="Delwiche C.F."/>
            <person name="Petrasek J."/>
            <person name="Van de Peer Y."/>
            <person name="Friml J."/>
            <person name="Beilby M."/>
            <person name="Dolan L."/>
            <person name="Kohara Y."/>
            <person name="Sugano S."/>
            <person name="Fujiyama A."/>
            <person name="Delaux P.-M."/>
            <person name="Quint M."/>
            <person name="TheiBen G."/>
            <person name="Hagemann M."/>
            <person name="Harholt J."/>
            <person name="Dunand C."/>
            <person name="Zachgo S."/>
            <person name="Langdale J."/>
            <person name="Maumus F."/>
            <person name="Straeten D.V.D."/>
            <person name="Gould S.B."/>
            <person name="Rensing S.A."/>
        </authorList>
    </citation>
    <scope>NUCLEOTIDE SEQUENCE [LARGE SCALE GENOMIC DNA]</scope>
    <source>
        <strain evidence="2 3">S276</strain>
    </source>
</reference>
<proteinExistence type="predicted"/>
<dbReference type="Gramene" id="GBG45337">
    <property type="protein sequence ID" value="GBG45337"/>
    <property type="gene ID" value="CBR_g78751"/>
</dbReference>
<evidence type="ECO:0000256" key="1">
    <source>
        <dbReference type="SAM" id="MobiDB-lite"/>
    </source>
</evidence>
<organism evidence="2 3">
    <name type="scientific">Chara braunii</name>
    <name type="common">Braun's stonewort</name>
    <dbReference type="NCBI Taxonomy" id="69332"/>
    <lineage>
        <taxon>Eukaryota</taxon>
        <taxon>Viridiplantae</taxon>
        <taxon>Streptophyta</taxon>
        <taxon>Charophyceae</taxon>
        <taxon>Charales</taxon>
        <taxon>Characeae</taxon>
        <taxon>Chara</taxon>
    </lineage>
</organism>
<evidence type="ECO:0000313" key="3">
    <source>
        <dbReference type="Proteomes" id="UP000265515"/>
    </source>
</evidence>
<gene>
    <name evidence="2" type="ORF">CBR_g78751</name>
</gene>
<name>A0A388JKV4_CHABU</name>
<dbReference type="AlphaFoldDB" id="A0A388JKV4"/>
<protein>
    <submittedName>
        <fullName evidence="2">Uncharacterized protein</fullName>
    </submittedName>
</protein>